<evidence type="ECO:0000256" key="9">
    <source>
        <dbReference type="ARBA" id="ARBA00022960"/>
    </source>
</evidence>
<comment type="PTM">
    <text evidence="20">Carboxylation is probably crucial for Mg(2+) binding and, consequently, for the gamma-phosphate positioning of ATP.</text>
</comment>
<dbReference type="SUPFAM" id="SSF63418">
    <property type="entry name" value="MurE/MurF N-terminal domain"/>
    <property type="match status" value="1"/>
</dbReference>
<comment type="function">
    <text evidence="14 20">Catalyzes the addition of meso-diaminopimelic acid to the nucleotide precursor UDP-N-acetylmuramoyl-L-alanyl-D-glutamate (UMAG) in the biosynthesis of bacterial cell-wall peptidoglycan.</text>
</comment>
<dbReference type="PANTHER" id="PTHR23135:SF4">
    <property type="entry name" value="UDP-N-ACETYLMURAMOYL-L-ALANYL-D-GLUTAMATE--2,6-DIAMINOPIMELATE LIGASE MURE HOMOLOG, CHLOROPLASTIC"/>
    <property type="match status" value="1"/>
</dbReference>
<dbReference type="GO" id="GO:0051301">
    <property type="term" value="P:cell division"/>
    <property type="evidence" value="ECO:0007669"/>
    <property type="project" value="UniProtKB-KW"/>
</dbReference>
<evidence type="ECO:0000256" key="11">
    <source>
        <dbReference type="ARBA" id="ARBA00023306"/>
    </source>
</evidence>
<evidence type="ECO:0000256" key="3">
    <source>
        <dbReference type="ARBA" id="ARBA00022490"/>
    </source>
</evidence>
<evidence type="ECO:0000256" key="10">
    <source>
        <dbReference type="ARBA" id="ARBA00022984"/>
    </source>
</evidence>
<evidence type="ECO:0000256" key="1">
    <source>
        <dbReference type="ARBA" id="ARBA00004752"/>
    </source>
</evidence>
<feature type="binding site" evidence="20">
    <location>
        <begin position="405"/>
        <end position="408"/>
    </location>
    <ligand>
        <name>meso-2,6-diaminopimelate</name>
        <dbReference type="ChEBI" id="CHEBI:57791"/>
    </ligand>
</feature>
<keyword evidence="5 20" id="KW-0132">Cell division</keyword>
<dbReference type="FunFam" id="3.40.1390.10:FF:000005">
    <property type="entry name" value="UDP-N-acetylmuramoyl-L-alanyl-D-glutamate--2,6-diaminopimelate ligase"/>
    <property type="match status" value="1"/>
</dbReference>
<evidence type="ECO:0000256" key="6">
    <source>
        <dbReference type="ARBA" id="ARBA00022741"/>
    </source>
</evidence>
<dbReference type="GO" id="GO:0005737">
    <property type="term" value="C:cytoplasm"/>
    <property type="evidence" value="ECO:0007669"/>
    <property type="project" value="UniProtKB-SubCell"/>
</dbReference>
<feature type="binding site" evidence="20">
    <location>
        <position position="381"/>
    </location>
    <ligand>
        <name>meso-2,6-diaminopimelate</name>
        <dbReference type="ChEBI" id="CHEBI:57791"/>
    </ligand>
</feature>
<name>A0A8J3FAH5_9BACI</name>
<evidence type="ECO:0000256" key="8">
    <source>
        <dbReference type="ARBA" id="ARBA00022842"/>
    </source>
</evidence>
<evidence type="ECO:0000313" key="25">
    <source>
        <dbReference type="EMBL" id="GGJ92360.1"/>
    </source>
</evidence>
<dbReference type="EC" id="6.3.2.13" evidence="15 20"/>
<evidence type="ECO:0000256" key="16">
    <source>
        <dbReference type="ARBA" id="ARBA00072883"/>
    </source>
</evidence>
<dbReference type="NCBIfam" id="NF001126">
    <property type="entry name" value="PRK00139.1-4"/>
    <property type="match status" value="1"/>
</dbReference>
<evidence type="ECO:0000256" key="15">
    <source>
        <dbReference type="ARBA" id="ARBA00066633"/>
    </source>
</evidence>
<dbReference type="Pfam" id="PF01225">
    <property type="entry name" value="Mur_ligase"/>
    <property type="match status" value="1"/>
</dbReference>
<dbReference type="InterPro" id="IPR000713">
    <property type="entry name" value="Mur_ligase_N"/>
</dbReference>
<dbReference type="InterPro" id="IPR036615">
    <property type="entry name" value="Mur_ligase_C_dom_sf"/>
</dbReference>
<dbReference type="EMBL" id="BMOF01000002">
    <property type="protein sequence ID" value="GGJ92360.1"/>
    <property type="molecule type" value="Genomic_DNA"/>
</dbReference>
<feature type="binding site" evidence="20">
    <location>
        <position position="184"/>
    </location>
    <ligand>
        <name>UDP-N-acetyl-alpha-D-muramoyl-L-alanyl-D-glutamate</name>
        <dbReference type="ChEBI" id="CHEBI:83900"/>
    </ligand>
</feature>
<evidence type="ECO:0000256" key="12">
    <source>
        <dbReference type="ARBA" id="ARBA00023316"/>
    </source>
</evidence>
<dbReference type="InterPro" id="IPR018109">
    <property type="entry name" value="Folylpolyglutamate_synth_CS"/>
</dbReference>
<evidence type="ECO:0000259" key="22">
    <source>
        <dbReference type="Pfam" id="PF01225"/>
    </source>
</evidence>
<feature type="binding site" evidence="20">
    <location>
        <position position="176"/>
    </location>
    <ligand>
        <name>UDP-N-acetyl-alpha-D-muramoyl-L-alanyl-D-glutamate</name>
        <dbReference type="ChEBI" id="CHEBI:83900"/>
    </ligand>
</feature>
<keyword evidence="26" id="KW-1185">Reference proteome</keyword>
<feature type="domain" description="Mur ligase central" evidence="24">
    <location>
        <begin position="105"/>
        <end position="311"/>
    </location>
</feature>
<comment type="caution">
    <text evidence="20">Lacks conserved residue(s) required for the propagation of feature annotation.</text>
</comment>
<dbReference type="InterPro" id="IPR035911">
    <property type="entry name" value="MurE/MurF_N"/>
</dbReference>
<keyword evidence="8 20" id="KW-0460">Magnesium</keyword>
<comment type="caution">
    <text evidence="25">The sequence shown here is derived from an EMBL/GenBank/DDBJ whole genome shotgun (WGS) entry which is preliminary data.</text>
</comment>
<comment type="catalytic activity">
    <reaction evidence="13 20">
        <text>UDP-N-acetyl-alpha-D-muramoyl-L-alanyl-D-glutamate + meso-2,6-diaminopimelate + ATP = UDP-N-acetyl-alpha-D-muramoyl-L-alanyl-gamma-D-glutamyl-meso-2,6-diaminopimelate + ADP + phosphate + H(+)</text>
        <dbReference type="Rhea" id="RHEA:23676"/>
        <dbReference type="ChEBI" id="CHEBI:15378"/>
        <dbReference type="ChEBI" id="CHEBI:30616"/>
        <dbReference type="ChEBI" id="CHEBI:43474"/>
        <dbReference type="ChEBI" id="CHEBI:57791"/>
        <dbReference type="ChEBI" id="CHEBI:83900"/>
        <dbReference type="ChEBI" id="CHEBI:83905"/>
        <dbReference type="ChEBI" id="CHEBI:456216"/>
        <dbReference type="EC" id="6.3.2.13"/>
    </reaction>
</comment>
<dbReference type="InterPro" id="IPR036565">
    <property type="entry name" value="Mur-like_cat_sf"/>
</dbReference>
<feature type="binding site" evidence="20">
    <location>
        <position position="462"/>
    </location>
    <ligand>
        <name>meso-2,6-diaminopimelate</name>
        <dbReference type="ChEBI" id="CHEBI:57791"/>
    </ligand>
</feature>
<evidence type="ECO:0000256" key="14">
    <source>
        <dbReference type="ARBA" id="ARBA00056782"/>
    </source>
</evidence>
<evidence type="ECO:0000256" key="21">
    <source>
        <dbReference type="RuleBase" id="RU004135"/>
    </source>
</evidence>
<proteinExistence type="inferred from homology"/>
<dbReference type="InterPro" id="IPR004101">
    <property type="entry name" value="Mur_ligase_C"/>
</dbReference>
<dbReference type="Gene3D" id="3.40.1390.10">
    <property type="entry name" value="MurE/MurF, N-terminal domain"/>
    <property type="match status" value="1"/>
</dbReference>
<evidence type="ECO:0000256" key="13">
    <source>
        <dbReference type="ARBA" id="ARBA00050251"/>
    </source>
</evidence>
<feature type="binding site" evidence="20">
    <location>
        <begin position="107"/>
        <end position="113"/>
    </location>
    <ligand>
        <name>ATP</name>
        <dbReference type="ChEBI" id="CHEBI:30616"/>
    </ligand>
</feature>
<dbReference type="Pfam" id="PF02875">
    <property type="entry name" value="Mur_ligase_C"/>
    <property type="match status" value="1"/>
</dbReference>
<dbReference type="HAMAP" id="MF_00208">
    <property type="entry name" value="MurE"/>
    <property type="match status" value="1"/>
</dbReference>
<dbReference type="GO" id="GO:0004326">
    <property type="term" value="F:tetrahydrofolylpolyglutamate synthase activity"/>
    <property type="evidence" value="ECO:0007669"/>
    <property type="project" value="InterPro"/>
</dbReference>
<evidence type="ECO:0000256" key="4">
    <source>
        <dbReference type="ARBA" id="ARBA00022598"/>
    </source>
</evidence>
<keyword evidence="11 20" id="KW-0131">Cell cycle</keyword>
<dbReference type="Gene3D" id="3.90.190.20">
    <property type="entry name" value="Mur ligase, C-terminal domain"/>
    <property type="match status" value="1"/>
</dbReference>
<reference evidence="25" key="1">
    <citation type="journal article" date="2014" name="Int. J. Syst. Evol. Microbiol.">
        <title>Complete genome sequence of Corynebacterium casei LMG S-19264T (=DSM 44701T), isolated from a smear-ripened cheese.</title>
        <authorList>
            <consortium name="US DOE Joint Genome Institute (JGI-PGF)"/>
            <person name="Walter F."/>
            <person name="Albersmeier A."/>
            <person name="Kalinowski J."/>
            <person name="Ruckert C."/>
        </authorList>
    </citation>
    <scope>NUCLEOTIDE SEQUENCE</scope>
    <source>
        <strain evidence="25">JCM 14719</strain>
    </source>
</reference>
<keyword evidence="10 20" id="KW-0573">Peptidoglycan synthesis</keyword>
<reference evidence="25" key="2">
    <citation type="submission" date="2020-09" db="EMBL/GenBank/DDBJ databases">
        <authorList>
            <person name="Sun Q."/>
            <person name="Ohkuma M."/>
        </authorList>
    </citation>
    <scope>NUCLEOTIDE SEQUENCE</scope>
    <source>
        <strain evidence="25">JCM 14719</strain>
    </source>
</reference>
<protein>
    <recommendedName>
        <fullName evidence="16 20">UDP-N-acetylmuramoyl-L-alanyl-D-glutamate--2,6-diaminopimelate ligase</fullName>
        <ecNumber evidence="15 20">6.3.2.13</ecNumber>
    </recommendedName>
    <alternativeName>
        <fullName evidence="17 20">Meso-A2pm-adding enzyme</fullName>
    </alternativeName>
    <alternativeName>
        <fullName evidence="18 20">Meso-diaminopimelate-adding enzyme</fullName>
    </alternativeName>
    <alternativeName>
        <fullName evidence="19 20">UDP-MurNAc-L-Ala-D-Glu:meso-diaminopimelate ligase</fullName>
    </alternativeName>
    <alternativeName>
        <fullName evidence="20">UDP-MurNAc-tripeptide synthetase</fullName>
    </alternativeName>
    <alternativeName>
        <fullName evidence="20">UDP-N-acetylmuramyl-tripeptide synthetase</fullName>
    </alternativeName>
</protein>
<dbReference type="GO" id="GO:0008360">
    <property type="term" value="P:regulation of cell shape"/>
    <property type="evidence" value="ECO:0007669"/>
    <property type="project" value="UniProtKB-KW"/>
</dbReference>
<dbReference type="PROSITE" id="PS01011">
    <property type="entry name" value="FOLYLPOLYGLU_SYNT_1"/>
    <property type="match status" value="1"/>
</dbReference>
<evidence type="ECO:0000256" key="18">
    <source>
        <dbReference type="ARBA" id="ARBA00076158"/>
    </source>
</evidence>
<evidence type="ECO:0000259" key="23">
    <source>
        <dbReference type="Pfam" id="PF02875"/>
    </source>
</evidence>
<dbReference type="GO" id="GO:0008765">
    <property type="term" value="F:UDP-N-acetylmuramoylalanyl-D-glutamate-2,6-diaminopimelate ligase activity"/>
    <property type="evidence" value="ECO:0007669"/>
    <property type="project" value="UniProtKB-UniRule"/>
</dbReference>
<dbReference type="UniPathway" id="UPA00219"/>
<dbReference type="NCBIfam" id="TIGR01085">
    <property type="entry name" value="murE"/>
    <property type="match status" value="1"/>
</dbReference>
<keyword evidence="3 20" id="KW-0963">Cytoplasm</keyword>
<evidence type="ECO:0000256" key="17">
    <source>
        <dbReference type="ARBA" id="ARBA00075482"/>
    </source>
</evidence>
<feature type="short sequence motif" description="Meso-diaminopimelate recognition motif" evidence="20">
    <location>
        <begin position="405"/>
        <end position="408"/>
    </location>
</feature>
<comment type="pathway">
    <text evidence="1 20 21">Cell wall biogenesis; peptidoglycan biosynthesis.</text>
</comment>
<dbReference type="Gene3D" id="3.40.1190.10">
    <property type="entry name" value="Mur-like, catalytic domain"/>
    <property type="match status" value="1"/>
</dbReference>
<evidence type="ECO:0000313" key="26">
    <source>
        <dbReference type="Proteomes" id="UP000637720"/>
    </source>
</evidence>
<comment type="cofactor">
    <cofactor evidence="20">
        <name>Mg(2+)</name>
        <dbReference type="ChEBI" id="CHEBI:18420"/>
    </cofactor>
</comment>
<dbReference type="AlphaFoldDB" id="A0A8J3FAH5"/>
<keyword evidence="4 20" id="KW-0436">Ligase</keyword>
<dbReference type="GO" id="GO:0071555">
    <property type="term" value="P:cell wall organization"/>
    <property type="evidence" value="ECO:0007669"/>
    <property type="project" value="UniProtKB-KW"/>
</dbReference>
<dbReference type="SUPFAM" id="SSF53623">
    <property type="entry name" value="MurD-like peptide ligases, catalytic domain"/>
    <property type="match status" value="1"/>
</dbReference>
<dbReference type="NCBIfam" id="NF001124">
    <property type="entry name" value="PRK00139.1-2"/>
    <property type="match status" value="1"/>
</dbReference>
<dbReference type="SUPFAM" id="SSF53244">
    <property type="entry name" value="MurD-like peptide ligases, peptide-binding domain"/>
    <property type="match status" value="1"/>
</dbReference>
<keyword evidence="9 20" id="KW-0133">Cell shape</keyword>
<evidence type="ECO:0000256" key="20">
    <source>
        <dbReference type="HAMAP-Rule" id="MF_00208"/>
    </source>
</evidence>
<dbReference type="Pfam" id="PF08245">
    <property type="entry name" value="Mur_ligase_M"/>
    <property type="match status" value="1"/>
</dbReference>
<dbReference type="InterPro" id="IPR013221">
    <property type="entry name" value="Mur_ligase_cen"/>
</dbReference>
<feature type="modified residue" description="N6-carboxylysine" evidence="20">
    <location>
        <position position="216"/>
    </location>
</feature>
<sequence>MKLSQLFGPYRAARRVGEDVAVTGIQTDSRQVRPGDLFVCIPGFRVDGHEFAREAVANGAVALVVEREVPVDVPKVFVRDARRALAFAADRFFGHPTQELKLMGVTGTNGKTTTTHLLARILEEAGHRCGLIGTMAIRYAGREEPAVNTTPDALVLQRTFRAMVDAGVDYAVMEVSSHALALGRVRGCRFRTAVFTNLTQDHLDFHQSMEAYKQAKGLLFAQLAGDYRDGCETFAVLNADDPVSAEYAALTAAQVLTYGTGDACDVRARDVRVTPAGASFHVESFAGSADVALPLVGHFNVYNALAAITAALAEGIPLEAAVRALADVTVRGRFEKVDEGQPFTVIVDYAHTPDGLENVLKAARALTSGRVIVVVGCGGDRDRTKRPIMARIAVQHADLAVFTSDNPRSEDPERILDEMEAGVPDEGRARTVRLVDRREAIRYAIGAAQPGDVVLIAGKGHETVQIIGDRALPFDDAEVARDALRGRGW</sequence>
<dbReference type="Proteomes" id="UP000637720">
    <property type="component" value="Unassembled WGS sequence"/>
</dbReference>
<feature type="binding site" evidence="20">
    <location>
        <position position="148"/>
    </location>
    <ligand>
        <name>UDP-N-acetyl-alpha-D-muramoyl-L-alanyl-D-glutamate</name>
        <dbReference type="ChEBI" id="CHEBI:83900"/>
    </ligand>
</feature>
<evidence type="ECO:0000256" key="19">
    <source>
        <dbReference type="ARBA" id="ARBA00081560"/>
    </source>
</evidence>
<feature type="binding site" evidence="20">
    <location>
        <position position="458"/>
    </location>
    <ligand>
        <name>meso-2,6-diaminopimelate</name>
        <dbReference type="ChEBI" id="CHEBI:57791"/>
    </ligand>
</feature>
<evidence type="ECO:0000256" key="7">
    <source>
        <dbReference type="ARBA" id="ARBA00022840"/>
    </source>
</evidence>
<dbReference type="PANTHER" id="PTHR23135">
    <property type="entry name" value="MUR LIGASE FAMILY MEMBER"/>
    <property type="match status" value="1"/>
</dbReference>
<dbReference type="GO" id="GO:0005524">
    <property type="term" value="F:ATP binding"/>
    <property type="evidence" value="ECO:0007669"/>
    <property type="project" value="UniProtKB-UniRule"/>
</dbReference>
<gene>
    <name evidence="20 25" type="primary">murE</name>
    <name evidence="25" type="ORF">GCM10007043_02520</name>
</gene>
<dbReference type="FunFam" id="3.90.190.20:FF:000006">
    <property type="entry name" value="UDP-N-acetylmuramoyl-L-alanyl-D-glutamate--2,6-diaminopimelate ligase"/>
    <property type="match status" value="1"/>
</dbReference>
<evidence type="ECO:0000256" key="2">
    <source>
        <dbReference type="ARBA" id="ARBA00005898"/>
    </source>
</evidence>
<keyword evidence="12 20" id="KW-0961">Cell wall biogenesis/degradation</keyword>
<accession>A0A8J3FAH5</accession>
<dbReference type="GO" id="GO:0009252">
    <property type="term" value="P:peptidoglycan biosynthetic process"/>
    <property type="evidence" value="ECO:0007669"/>
    <property type="project" value="UniProtKB-UniRule"/>
</dbReference>
<dbReference type="GO" id="GO:0000287">
    <property type="term" value="F:magnesium ion binding"/>
    <property type="evidence" value="ECO:0007669"/>
    <property type="project" value="UniProtKB-UniRule"/>
</dbReference>
<feature type="domain" description="Mur ligase C-terminal" evidence="23">
    <location>
        <begin position="332"/>
        <end position="460"/>
    </location>
</feature>
<feature type="domain" description="Mur ligase N-terminal catalytic" evidence="22">
    <location>
        <begin position="22"/>
        <end position="86"/>
    </location>
</feature>
<keyword evidence="7 20" id="KW-0067">ATP-binding</keyword>
<organism evidence="25 26">
    <name type="scientific">Calditerricola satsumensis</name>
    <dbReference type="NCBI Taxonomy" id="373054"/>
    <lineage>
        <taxon>Bacteria</taxon>
        <taxon>Bacillati</taxon>
        <taxon>Bacillota</taxon>
        <taxon>Bacilli</taxon>
        <taxon>Bacillales</taxon>
        <taxon>Bacillaceae</taxon>
        <taxon>Calditerricola</taxon>
    </lineage>
</organism>
<evidence type="ECO:0000259" key="24">
    <source>
        <dbReference type="Pfam" id="PF08245"/>
    </source>
</evidence>
<comment type="subcellular location">
    <subcellularLocation>
        <location evidence="20 21">Cytoplasm</location>
    </subcellularLocation>
</comment>
<feature type="binding site" evidence="20">
    <location>
        <position position="29"/>
    </location>
    <ligand>
        <name>UDP-N-acetyl-alpha-D-muramoyl-L-alanyl-D-glutamate</name>
        <dbReference type="ChEBI" id="CHEBI:83900"/>
    </ligand>
</feature>
<keyword evidence="6 20" id="KW-0547">Nucleotide-binding</keyword>
<comment type="similarity">
    <text evidence="2 20">Belongs to the MurCDEF family. MurE subfamily.</text>
</comment>
<evidence type="ECO:0000256" key="5">
    <source>
        <dbReference type="ARBA" id="ARBA00022618"/>
    </source>
</evidence>
<feature type="binding site" evidence="20">
    <location>
        <begin position="149"/>
        <end position="150"/>
    </location>
    <ligand>
        <name>UDP-N-acetyl-alpha-D-muramoyl-L-alanyl-D-glutamate</name>
        <dbReference type="ChEBI" id="CHEBI:83900"/>
    </ligand>
</feature>
<dbReference type="InterPro" id="IPR005761">
    <property type="entry name" value="UDP-N-AcMur-Glu-dNH2Pim_ligase"/>
</dbReference>
<dbReference type="RefSeq" id="WP_188816581.1">
    <property type="nucleotide sequence ID" value="NZ_BMOF01000002.1"/>
</dbReference>